<protein>
    <recommendedName>
        <fullName evidence="4">Lipoprotein</fullName>
    </recommendedName>
</protein>
<keyword evidence="1" id="KW-0732">Signal</keyword>
<gene>
    <name evidence="2" type="ORF">ACFFJD_05740</name>
</gene>
<feature type="chain" id="PRO_5045415882" description="Lipoprotein" evidence="1">
    <location>
        <begin position="21"/>
        <end position="138"/>
    </location>
</feature>
<evidence type="ECO:0000313" key="2">
    <source>
        <dbReference type="EMBL" id="MFC0314355.1"/>
    </source>
</evidence>
<evidence type="ECO:0000256" key="1">
    <source>
        <dbReference type="SAM" id="SignalP"/>
    </source>
</evidence>
<name>A0ABV6H6B4_9ACTN</name>
<dbReference type="RefSeq" id="WP_382362062.1">
    <property type="nucleotide sequence ID" value="NZ_JBHLWV010000015.1"/>
</dbReference>
<evidence type="ECO:0008006" key="4">
    <source>
        <dbReference type="Google" id="ProtNLM"/>
    </source>
</evidence>
<organism evidence="2 3">
    <name type="scientific">Gordonia phosphorivorans</name>
    <dbReference type="NCBI Taxonomy" id="1056982"/>
    <lineage>
        <taxon>Bacteria</taxon>
        <taxon>Bacillati</taxon>
        <taxon>Actinomycetota</taxon>
        <taxon>Actinomycetes</taxon>
        <taxon>Mycobacteriales</taxon>
        <taxon>Gordoniaceae</taxon>
        <taxon>Gordonia</taxon>
    </lineage>
</organism>
<dbReference type="Proteomes" id="UP001589783">
    <property type="component" value="Unassembled WGS sequence"/>
</dbReference>
<evidence type="ECO:0000313" key="3">
    <source>
        <dbReference type="Proteomes" id="UP001589783"/>
    </source>
</evidence>
<keyword evidence="3" id="KW-1185">Reference proteome</keyword>
<accession>A0ABV6H6B4</accession>
<comment type="caution">
    <text evidence="2">The sequence shown here is derived from an EMBL/GenBank/DDBJ whole genome shotgun (WGS) entry which is preliminary data.</text>
</comment>
<dbReference type="PROSITE" id="PS51257">
    <property type="entry name" value="PROKAR_LIPOPROTEIN"/>
    <property type="match status" value="1"/>
</dbReference>
<sequence>MRPLQRVLVAIVTAVLTLLAVTGCGGDDAPSTEGAALPKDFPTAQVPLVDGTVLTADGETSEWQVTVQVRADAGDPFTTAVDELVEAGYAESSRTETDREKSVLLSKEVDGKTYWVTVGLSAASSTAASTVMYSVTLT</sequence>
<feature type="signal peptide" evidence="1">
    <location>
        <begin position="1"/>
        <end position="20"/>
    </location>
</feature>
<dbReference type="EMBL" id="JBHLWV010000015">
    <property type="protein sequence ID" value="MFC0314355.1"/>
    <property type="molecule type" value="Genomic_DNA"/>
</dbReference>
<proteinExistence type="predicted"/>
<reference evidence="2 3" key="1">
    <citation type="submission" date="2024-09" db="EMBL/GenBank/DDBJ databases">
        <authorList>
            <person name="Sun Q."/>
            <person name="Mori K."/>
        </authorList>
    </citation>
    <scope>NUCLEOTIDE SEQUENCE [LARGE SCALE GENOMIC DNA]</scope>
    <source>
        <strain evidence="2 3">CCM 7957</strain>
    </source>
</reference>